<dbReference type="eggNOG" id="COG2244">
    <property type="taxonomic scope" value="Bacteria"/>
</dbReference>
<reference evidence="7" key="2">
    <citation type="submission" date="2014-06" db="EMBL/GenBank/DDBJ databases">
        <title>Draft genome sequence of Clostridium spiroforme (DSM 1552).</title>
        <authorList>
            <person name="Sudarsanam P."/>
            <person name="Ley R."/>
            <person name="Guruge J."/>
            <person name="Turnbaugh P.J."/>
            <person name="Mahowald M."/>
            <person name="Liep D."/>
            <person name="Gordon J."/>
        </authorList>
    </citation>
    <scope>NUCLEOTIDE SEQUENCE</scope>
    <source>
        <strain evidence="7">DSM 1552</strain>
    </source>
</reference>
<dbReference type="PANTHER" id="PTHR30250:SF26">
    <property type="entry name" value="PSMA PROTEIN"/>
    <property type="match status" value="1"/>
</dbReference>
<feature type="transmembrane region" description="Helical" evidence="6">
    <location>
        <begin position="183"/>
        <end position="205"/>
    </location>
</feature>
<dbReference type="InterPro" id="IPR050833">
    <property type="entry name" value="Poly_Biosynth_Transport"/>
</dbReference>
<evidence type="ECO:0000256" key="4">
    <source>
        <dbReference type="ARBA" id="ARBA00022989"/>
    </source>
</evidence>
<sequence>MQSNFSRSIKNIVLTMFCQSCTLILSFVSRSIFIRFLSAEYLGINGLFSNVLTILSFTELGIGNVMVYSLYEPIKKKKYDKINALLLLYKKAYHIIATVMLVAGLLVTPFINYLIKEKPSIPEDIHLLFVLYLLNTVVSYFCTYKKSMLLADQKSYINNLVANFAHISLMIVQSIILYFTHSFILYLLCQILCTLMINVILTVIVNKQYPYVLLAPKNQLSKDEKKEIFVNIKALAISKVCGIVSSGTDNIIISKMFGLLQVGIISNYLMVINSVNNIFYNALTSISSSVGNFNVDSSVQEKRNIFDELFLSVYFLYSFVCVCLLVLMKPFIILWLGDLYLISSFTLISLVFSIYVSGINYSIYVFRTTEGYFKEVQYIYVLSAICNIFLSILLGKLWGIEGVFVATWMSKLFLTEVSDSYYTYVKILHRKHISYFYRYLFFLFICVINALICFLVVNSISFNGWMGLILKGVICGSVNIIFNILVFFHRKEFRAIINRYLNLIRKTTILKSSSRL</sequence>
<keyword evidence="8" id="KW-1185">Reference proteome</keyword>
<reference evidence="7" key="1">
    <citation type="submission" date="2008-02" db="EMBL/GenBank/DDBJ databases">
        <authorList>
            <person name="Fulton L."/>
            <person name="Clifton S."/>
            <person name="Fulton B."/>
            <person name="Xu J."/>
            <person name="Minx P."/>
            <person name="Pepin K.H."/>
            <person name="Johnson M."/>
            <person name="Thiruvilangam P."/>
            <person name="Bhonagiri V."/>
            <person name="Nash W.E."/>
            <person name="Mardis E.R."/>
            <person name="Wilson R.K."/>
        </authorList>
    </citation>
    <scope>NUCLEOTIDE SEQUENCE [LARGE SCALE GENOMIC DNA]</scope>
    <source>
        <strain evidence="7">DSM 1552</strain>
    </source>
</reference>
<feature type="transmembrane region" description="Helical" evidence="6">
    <location>
        <begin position="339"/>
        <end position="366"/>
    </location>
</feature>
<dbReference type="HOGENOM" id="CLU_040274_1_0_9"/>
<evidence type="ECO:0000313" key="8">
    <source>
        <dbReference type="Proteomes" id="UP000004910"/>
    </source>
</evidence>
<dbReference type="Proteomes" id="UP000004910">
    <property type="component" value="Unassembled WGS sequence"/>
</dbReference>
<proteinExistence type="predicted"/>
<organism evidence="7 8">
    <name type="scientific">Thomasclavelia spiroformis DSM 1552</name>
    <dbReference type="NCBI Taxonomy" id="428126"/>
    <lineage>
        <taxon>Bacteria</taxon>
        <taxon>Bacillati</taxon>
        <taxon>Bacillota</taxon>
        <taxon>Erysipelotrichia</taxon>
        <taxon>Erysipelotrichales</taxon>
        <taxon>Coprobacillaceae</taxon>
        <taxon>Thomasclavelia</taxon>
    </lineage>
</organism>
<evidence type="ECO:0000256" key="1">
    <source>
        <dbReference type="ARBA" id="ARBA00004651"/>
    </source>
</evidence>
<feature type="transmembrane region" description="Helical" evidence="6">
    <location>
        <begin position="46"/>
        <end position="71"/>
    </location>
</feature>
<dbReference type="GO" id="GO:0005886">
    <property type="term" value="C:plasma membrane"/>
    <property type="evidence" value="ECO:0007669"/>
    <property type="project" value="UniProtKB-SubCell"/>
</dbReference>
<keyword evidence="5 6" id="KW-0472">Membrane</keyword>
<name>B1C0P9_9FIRM</name>
<dbReference type="EMBL" id="ABIK02000006">
    <property type="protein sequence ID" value="EDS75384.1"/>
    <property type="molecule type" value="Genomic_DNA"/>
</dbReference>
<dbReference type="GeneID" id="94017605"/>
<dbReference type="AlphaFoldDB" id="B1C0P9"/>
<feature type="transmembrane region" description="Helical" evidence="6">
    <location>
        <begin position="469"/>
        <end position="488"/>
    </location>
</feature>
<dbReference type="RefSeq" id="WP_004609255.1">
    <property type="nucleotide sequence ID" value="NZ_CP102275.1"/>
</dbReference>
<evidence type="ECO:0000256" key="5">
    <source>
        <dbReference type="ARBA" id="ARBA00023136"/>
    </source>
</evidence>
<gene>
    <name evidence="7" type="ORF">CLOSPI_00778</name>
</gene>
<comment type="caution">
    <text evidence="7">The sequence shown here is derived from an EMBL/GenBank/DDBJ whole genome shotgun (WGS) entry which is preliminary data.</text>
</comment>
<protein>
    <submittedName>
        <fullName evidence="7">Polysaccharide biosynthesis protein</fullName>
    </submittedName>
</protein>
<comment type="subcellular location">
    <subcellularLocation>
        <location evidence="1">Cell membrane</location>
        <topology evidence="1">Multi-pass membrane protein</topology>
    </subcellularLocation>
</comment>
<feature type="transmembrane region" description="Helical" evidence="6">
    <location>
        <begin position="92"/>
        <end position="115"/>
    </location>
</feature>
<feature type="transmembrane region" description="Helical" evidence="6">
    <location>
        <begin position="12"/>
        <end position="34"/>
    </location>
</feature>
<evidence type="ECO:0000256" key="6">
    <source>
        <dbReference type="SAM" id="Phobius"/>
    </source>
</evidence>
<keyword evidence="3 6" id="KW-0812">Transmembrane</keyword>
<evidence type="ECO:0000256" key="3">
    <source>
        <dbReference type="ARBA" id="ARBA00022692"/>
    </source>
</evidence>
<feature type="transmembrane region" description="Helical" evidence="6">
    <location>
        <begin position="309"/>
        <end position="333"/>
    </location>
</feature>
<dbReference type="OrthoDB" id="8609648at2"/>
<dbReference type="PANTHER" id="PTHR30250">
    <property type="entry name" value="PST FAMILY PREDICTED COLANIC ACID TRANSPORTER"/>
    <property type="match status" value="1"/>
</dbReference>
<evidence type="ECO:0000313" key="7">
    <source>
        <dbReference type="EMBL" id="EDS75384.1"/>
    </source>
</evidence>
<accession>B1C0P9</accession>
<feature type="transmembrane region" description="Helical" evidence="6">
    <location>
        <begin position="436"/>
        <end position="457"/>
    </location>
</feature>
<dbReference type="STRING" id="428126.CLOSPI_00778"/>
<keyword evidence="4 6" id="KW-1133">Transmembrane helix</keyword>
<feature type="transmembrane region" description="Helical" evidence="6">
    <location>
        <begin position="127"/>
        <end position="144"/>
    </location>
</feature>
<evidence type="ECO:0000256" key="2">
    <source>
        <dbReference type="ARBA" id="ARBA00022475"/>
    </source>
</evidence>
<keyword evidence="2" id="KW-1003">Cell membrane</keyword>
<feature type="transmembrane region" description="Helical" evidence="6">
    <location>
        <begin position="156"/>
        <end position="177"/>
    </location>
</feature>
<feature type="transmembrane region" description="Helical" evidence="6">
    <location>
        <begin position="378"/>
        <end position="398"/>
    </location>
</feature>